<gene>
    <name evidence="1" type="ORF">GGR24_002618</name>
</gene>
<dbReference type="PANTHER" id="PTHR11102">
    <property type="entry name" value="SEL-1-LIKE PROTEIN"/>
    <property type="match status" value="1"/>
</dbReference>
<evidence type="ECO:0008006" key="3">
    <source>
        <dbReference type="Google" id="ProtNLM"/>
    </source>
</evidence>
<protein>
    <recommendedName>
        <fullName evidence="3">Sel1 repeat family protein</fullName>
    </recommendedName>
</protein>
<comment type="caution">
    <text evidence="1">The sequence shown here is derived from an EMBL/GenBank/DDBJ whole genome shotgun (WGS) entry which is preliminary data.</text>
</comment>
<name>A0A7W6CZJ1_9HYPH</name>
<dbReference type="EMBL" id="JACIDR010000004">
    <property type="protein sequence ID" value="MBB3973941.1"/>
    <property type="molecule type" value="Genomic_DNA"/>
</dbReference>
<sequence>MTAAGPAIPRAIARAQLEWAQLHLDGREAKPQDPAAAFAWYRSAARLGDERAINMLGRAYERGWGVRVDLKAAIRCYERAAALGDAWATFNLADLALSGRGRPADAAEAYGLYERAAAAGIAKAFNMMGVLRESGEGAPRDAALAKTLFRHAAEGGDCWGCFNHARRLVDDDGDVEGAETWLRRGIELGFPDFWRVVGEALAAHPAPRLAELGRAALNRCSDSHHPVR</sequence>
<dbReference type="InterPro" id="IPR006597">
    <property type="entry name" value="Sel1-like"/>
</dbReference>
<dbReference type="Gene3D" id="1.25.40.10">
    <property type="entry name" value="Tetratricopeptide repeat domain"/>
    <property type="match status" value="1"/>
</dbReference>
<evidence type="ECO:0000313" key="2">
    <source>
        <dbReference type="Proteomes" id="UP000528964"/>
    </source>
</evidence>
<organism evidence="1 2">
    <name type="scientific">Hansschlegelia beijingensis</name>
    <dbReference type="NCBI Taxonomy" id="1133344"/>
    <lineage>
        <taxon>Bacteria</taxon>
        <taxon>Pseudomonadati</taxon>
        <taxon>Pseudomonadota</taxon>
        <taxon>Alphaproteobacteria</taxon>
        <taxon>Hyphomicrobiales</taxon>
        <taxon>Methylopilaceae</taxon>
        <taxon>Hansschlegelia</taxon>
    </lineage>
</organism>
<dbReference type="InterPro" id="IPR011990">
    <property type="entry name" value="TPR-like_helical_dom_sf"/>
</dbReference>
<evidence type="ECO:0000313" key="1">
    <source>
        <dbReference type="EMBL" id="MBB3973941.1"/>
    </source>
</evidence>
<dbReference type="AlphaFoldDB" id="A0A7W6CZJ1"/>
<dbReference type="SUPFAM" id="SSF81901">
    <property type="entry name" value="HCP-like"/>
    <property type="match status" value="1"/>
</dbReference>
<dbReference type="Proteomes" id="UP000528964">
    <property type="component" value="Unassembled WGS sequence"/>
</dbReference>
<keyword evidence="2" id="KW-1185">Reference proteome</keyword>
<accession>A0A7W6CZJ1</accession>
<proteinExistence type="predicted"/>
<dbReference type="InterPro" id="IPR050767">
    <property type="entry name" value="Sel1_AlgK"/>
</dbReference>
<dbReference type="SMART" id="SM00671">
    <property type="entry name" value="SEL1"/>
    <property type="match status" value="4"/>
</dbReference>
<dbReference type="RefSeq" id="WP_183395806.1">
    <property type="nucleotide sequence ID" value="NZ_JACIDR010000004.1"/>
</dbReference>
<reference evidence="1 2" key="1">
    <citation type="submission" date="2020-08" db="EMBL/GenBank/DDBJ databases">
        <title>Genomic Encyclopedia of Type Strains, Phase IV (KMG-IV): sequencing the most valuable type-strain genomes for metagenomic binning, comparative biology and taxonomic classification.</title>
        <authorList>
            <person name="Goeker M."/>
        </authorList>
    </citation>
    <scope>NUCLEOTIDE SEQUENCE [LARGE SCALE GENOMIC DNA]</scope>
    <source>
        <strain evidence="1 2">DSM 25481</strain>
    </source>
</reference>
<dbReference type="PANTHER" id="PTHR11102:SF160">
    <property type="entry name" value="ERAD-ASSOCIATED E3 UBIQUITIN-PROTEIN LIGASE COMPONENT HRD3"/>
    <property type="match status" value="1"/>
</dbReference>
<dbReference type="Pfam" id="PF08238">
    <property type="entry name" value="Sel1"/>
    <property type="match status" value="4"/>
</dbReference>